<name>A0ABV2PHF3_9BACI</name>
<comment type="caution">
    <text evidence="1">The sequence shown here is derived from an EMBL/GenBank/DDBJ whole genome shotgun (WGS) entry which is preliminary data.</text>
</comment>
<sequence length="141" mass="15851">MNLLEKKTAKLHNNQYSIEEINTAYENAFKKTKLCLSERINCMIITIEEVQISEAINAVRKTIELVGNIKFIEHRYANECYGYETAFNGINGSIIVKGGFSSGYQGEGPQGLKKILAELGFNEALIEQNVNSVGRRFTLIK</sequence>
<dbReference type="Proteomes" id="UP001549363">
    <property type="component" value="Unassembled WGS sequence"/>
</dbReference>
<proteinExistence type="predicted"/>
<dbReference type="RefSeq" id="WP_107927090.1">
    <property type="nucleotide sequence ID" value="NZ_CP073713.1"/>
</dbReference>
<evidence type="ECO:0000313" key="2">
    <source>
        <dbReference type="Proteomes" id="UP001549363"/>
    </source>
</evidence>
<reference evidence="1 2" key="1">
    <citation type="submission" date="2024-06" db="EMBL/GenBank/DDBJ databases">
        <title>Sorghum-associated microbial communities from plants grown in Nebraska, USA.</title>
        <authorList>
            <person name="Schachtman D."/>
        </authorList>
    </citation>
    <scope>NUCLEOTIDE SEQUENCE [LARGE SCALE GENOMIC DNA]</scope>
    <source>
        <strain evidence="1 2">736</strain>
    </source>
</reference>
<organism evidence="1 2">
    <name type="scientific">Lysinibacillus parviboronicapiens</name>
    <dbReference type="NCBI Taxonomy" id="436516"/>
    <lineage>
        <taxon>Bacteria</taxon>
        <taxon>Bacillati</taxon>
        <taxon>Bacillota</taxon>
        <taxon>Bacilli</taxon>
        <taxon>Bacillales</taxon>
        <taxon>Bacillaceae</taxon>
        <taxon>Lysinibacillus</taxon>
    </lineage>
</organism>
<protein>
    <submittedName>
        <fullName evidence="1">Uncharacterized protein</fullName>
    </submittedName>
</protein>
<evidence type="ECO:0000313" key="1">
    <source>
        <dbReference type="EMBL" id="MET4560362.1"/>
    </source>
</evidence>
<dbReference type="EMBL" id="JBEPSB010000005">
    <property type="protein sequence ID" value="MET4560362.1"/>
    <property type="molecule type" value="Genomic_DNA"/>
</dbReference>
<keyword evidence="2" id="KW-1185">Reference proteome</keyword>
<accession>A0ABV2PHF3</accession>
<gene>
    <name evidence="1" type="ORF">ABIA69_001506</name>
</gene>